<dbReference type="Proteomes" id="UP001201812">
    <property type="component" value="Unassembled WGS sequence"/>
</dbReference>
<feature type="compositionally biased region" description="Polar residues" evidence="1">
    <location>
        <begin position="54"/>
        <end position="66"/>
    </location>
</feature>
<organism evidence="3 4">
    <name type="scientific">Ditylenchus destructor</name>
    <dbReference type="NCBI Taxonomy" id="166010"/>
    <lineage>
        <taxon>Eukaryota</taxon>
        <taxon>Metazoa</taxon>
        <taxon>Ecdysozoa</taxon>
        <taxon>Nematoda</taxon>
        <taxon>Chromadorea</taxon>
        <taxon>Rhabditida</taxon>
        <taxon>Tylenchina</taxon>
        <taxon>Tylenchomorpha</taxon>
        <taxon>Sphaerularioidea</taxon>
        <taxon>Anguinidae</taxon>
        <taxon>Anguininae</taxon>
        <taxon>Ditylenchus</taxon>
    </lineage>
</organism>
<evidence type="ECO:0000313" key="3">
    <source>
        <dbReference type="EMBL" id="KAI1693628.1"/>
    </source>
</evidence>
<keyword evidence="4" id="KW-1185">Reference proteome</keyword>
<dbReference type="EMBL" id="JAKKPZ010000605">
    <property type="protein sequence ID" value="KAI1693628.1"/>
    <property type="molecule type" value="Genomic_DNA"/>
</dbReference>
<feature type="compositionally biased region" description="Basic and acidic residues" evidence="1">
    <location>
        <begin position="114"/>
        <end position="125"/>
    </location>
</feature>
<keyword evidence="2" id="KW-0732">Signal</keyword>
<comment type="caution">
    <text evidence="3">The sequence shown here is derived from an EMBL/GenBank/DDBJ whole genome shotgun (WGS) entry which is preliminary data.</text>
</comment>
<gene>
    <name evidence="3" type="ORF">DdX_20550</name>
</gene>
<feature type="compositionally biased region" description="Basic residues" evidence="1">
    <location>
        <begin position="73"/>
        <end position="107"/>
    </location>
</feature>
<sequence length="125" mass="14246">MDGSSWAVLIIVALWFCYEIDRARKREGKQGLPVLGNIFDSISVNVREEIVNADASQANIKTASTQKSDSKMRSRKKKRSHSTRRSKHGSSTRKRRKHKSTRSKRKSQGSESTTKSESKMITRHI</sequence>
<evidence type="ECO:0000256" key="1">
    <source>
        <dbReference type="SAM" id="MobiDB-lite"/>
    </source>
</evidence>
<evidence type="ECO:0000256" key="2">
    <source>
        <dbReference type="SAM" id="SignalP"/>
    </source>
</evidence>
<protein>
    <submittedName>
        <fullName evidence="3">Uncharacterized protein</fullName>
    </submittedName>
</protein>
<name>A0AAD4MKL2_9BILA</name>
<evidence type="ECO:0000313" key="4">
    <source>
        <dbReference type="Proteomes" id="UP001201812"/>
    </source>
</evidence>
<dbReference type="AlphaFoldDB" id="A0AAD4MKL2"/>
<feature type="region of interest" description="Disordered" evidence="1">
    <location>
        <begin position="53"/>
        <end position="125"/>
    </location>
</feature>
<reference evidence="3" key="1">
    <citation type="submission" date="2022-01" db="EMBL/GenBank/DDBJ databases">
        <title>Genome Sequence Resource for Two Populations of Ditylenchus destructor, the Migratory Endoparasitic Phytonematode.</title>
        <authorList>
            <person name="Zhang H."/>
            <person name="Lin R."/>
            <person name="Xie B."/>
        </authorList>
    </citation>
    <scope>NUCLEOTIDE SEQUENCE</scope>
    <source>
        <strain evidence="3">BazhouSP</strain>
    </source>
</reference>
<accession>A0AAD4MKL2</accession>
<feature type="chain" id="PRO_5042009593" evidence="2">
    <location>
        <begin position="26"/>
        <end position="125"/>
    </location>
</feature>
<proteinExistence type="predicted"/>
<feature type="signal peptide" evidence="2">
    <location>
        <begin position="1"/>
        <end position="25"/>
    </location>
</feature>